<accession>A0A0F9NSQ6</accession>
<protein>
    <submittedName>
        <fullName evidence="1">Uncharacterized protein</fullName>
    </submittedName>
</protein>
<name>A0A0F9NSQ6_9ZZZZ</name>
<dbReference type="EMBL" id="LAZR01003755">
    <property type="protein sequence ID" value="KKN15027.1"/>
    <property type="molecule type" value="Genomic_DNA"/>
</dbReference>
<sequence>MREKDRERSDEINVELDQAKADFDGKAKKPVEPWQIIMLDVAKMMKQAIWEADVLLREYVGHWDTVKGDAVIRMAVSIFDATVTAEGGRRMVEAQKEMAQNPHIQGGLILQLGPDGRPIPRR</sequence>
<reference evidence="1" key="1">
    <citation type="journal article" date="2015" name="Nature">
        <title>Complex archaea that bridge the gap between prokaryotes and eukaryotes.</title>
        <authorList>
            <person name="Spang A."/>
            <person name="Saw J.H."/>
            <person name="Jorgensen S.L."/>
            <person name="Zaremba-Niedzwiedzka K."/>
            <person name="Martijn J."/>
            <person name="Lind A.E."/>
            <person name="van Eijk R."/>
            <person name="Schleper C."/>
            <person name="Guy L."/>
            <person name="Ettema T.J."/>
        </authorList>
    </citation>
    <scope>NUCLEOTIDE SEQUENCE</scope>
</reference>
<gene>
    <name evidence="1" type="ORF">LCGC14_0990290</name>
</gene>
<proteinExistence type="predicted"/>
<evidence type="ECO:0000313" key="1">
    <source>
        <dbReference type="EMBL" id="KKN15027.1"/>
    </source>
</evidence>
<dbReference type="AlphaFoldDB" id="A0A0F9NSQ6"/>
<comment type="caution">
    <text evidence="1">The sequence shown here is derived from an EMBL/GenBank/DDBJ whole genome shotgun (WGS) entry which is preliminary data.</text>
</comment>
<organism evidence="1">
    <name type="scientific">marine sediment metagenome</name>
    <dbReference type="NCBI Taxonomy" id="412755"/>
    <lineage>
        <taxon>unclassified sequences</taxon>
        <taxon>metagenomes</taxon>
        <taxon>ecological metagenomes</taxon>
    </lineage>
</organism>